<name>A0ABV4XIF7_9CYAN</name>
<gene>
    <name evidence="3" type="ORF">ACE1CI_00975</name>
</gene>
<dbReference type="RefSeq" id="WP_413261170.1">
    <property type="nucleotide sequence ID" value="NZ_JBHFNR010000007.1"/>
</dbReference>
<reference evidence="3 4" key="1">
    <citation type="submission" date="2024-09" db="EMBL/GenBank/DDBJ databases">
        <title>Floridaenema gen nov. (Aerosakkonemataceae, Aerosakkonematales ord. nov., Cyanobacteria) from benthic tropical and subtropical fresh waters, with the description of four new species.</title>
        <authorList>
            <person name="Moretto J.A."/>
            <person name="Berthold D.E."/>
            <person name="Lefler F.W."/>
            <person name="Huang I.-S."/>
            <person name="Laughinghouse H. IV."/>
        </authorList>
    </citation>
    <scope>NUCLEOTIDE SEQUENCE [LARGE SCALE GENOMIC DNA]</scope>
    <source>
        <strain evidence="3 4">BLCC-F50</strain>
    </source>
</reference>
<evidence type="ECO:0000259" key="2">
    <source>
        <dbReference type="Pfam" id="PF19959"/>
    </source>
</evidence>
<evidence type="ECO:0000256" key="1">
    <source>
        <dbReference type="SAM" id="Coils"/>
    </source>
</evidence>
<organism evidence="3 4">
    <name type="scientific">Floridaenema flaviceps BLCC-F50</name>
    <dbReference type="NCBI Taxonomy" id="3153642"/>
    <lineage>
        <taxon>Bacteria</taxon>
        <taxon>Bacillati</taxon>
        <taxon>Cyanobacteriota</taxon>
        <taxon>Cyanophyceae</taxon>
        <taxon>Oscillatoriophycideae</taxon>
        <taxon>Aerosakkonematales</taxon>
        <taxon>Aerosakkonemataceae</taxon>
        <taxon>Floridanema</taxon>
        <taxon>Floridanema flaviceps</taxon>
    </lineage>
</organism>
<dbReference type="InterPro" id="IPR045434">
    <property type="entry name" value="EAD4"/>
</dbReference>
<dbReference type="EMBL" id="JBHFNR010000007">
    <property type="protein sequence ID" value="MFB2891495.1"/>
    <property type="molecule type" value="Genomic_DNA"/>
</dbReference>
<keyword evidence="1" id="KW-0175">Coiled coil</keyword>
<feature type="domain" description="Effector-associated" evidence="2">
    <location>
        <begin position="7"/>
        <end position="126"/>
    </location>
</feature>
<sequence>MPRTSYGPLAKKQTKRLLAVILAYANKELESIEYLQIKANWQTENWLIVHTNVRCLEVLTTLVPGSRLTKVQIKEALKRLEHFLGILEDHRLNKRGSEQWHFTLKLWHERKNKELNLQQFDREWQRRQPEKIKSEENYNSPSNLYQKVQELESLLEEANLKIQELEGKLEQVNRADNSKIATFKLRSGAAKTQAQLQGLIELYLLYYEDIQPCFVKTSEVLAEHFDIIKTRDYLWKQLQSIRRNTRHQISKQQLNLAYLELCDDYPNFYNELVGLEKEIKEIEEFVFTKFLIATQHDVLWFSTFPKNKYKTAMLGNALRNTASIYRDFFKSQTDKLLKPIYDFLINLITAK</sequence>
<dbReference type="Proteomes" id="UP001576784">
    <property type="component" value="Unassembled WGS sequence"/>
</dbReference>
<accession>A0ABV4XIF7</accession>
<keyword evidence="4" id="KW-1185">Reference proteome</keyword>
<feature type="coiled-coil region" evidence="1">
    <location>
        <begin position="148"/>
        <end position="175"/>
    </location>
</feature>
<evidence type="ECO:0000313" key="3">
    <source>
        <dbReference type="EMBL" id="MFB2891495.1"/>
    </source>
</evidence>
<dbReference type="Pfam" id="PF19959">
    <property type="entry name" value="EAD4"/>
    <property type="match status" value="1"/>
</dbReference>
<comment type="caution">
    <text evidence="3">The sequence shown here is derived from an EMBL/GenBank/DDBJ whole genome shotgun (WGS) entry which is preliminary data.</text>
</comment>
<protein>
    <recommendedName>
        <fullName evidence="2">Effector-associated domain-containing protein</fullName>
    </recommendedName>
</protein>
<evidence type="ECO:0000313" key="4">
    <source>
        <dbReference type="Proteomes" id="UP001576784"/>
    </source>
</evidence>
<proteinExistence type="predicted"/>